<dbReference type="PANTHER" id="PTHR30600">
    <property type="entry name" value="CYTOCHROME C PEROXIDASE-RELATED"/>
    <property type="match status" value="1"/>
</dbReference>
<evidence type="ECO:0000256" key="1">
    <source>
        <dbReference type="ARBA" id="ARBA00004196"/>
    </source>
</evidence>
<dbReference type="Pfam" id="PF03150">
    <property type="entry name" value="CCP_MauG"/>
    <property type="match status" value="1"/>
</dbReference>
<dbReference type="InterPro" id="IPR051395">
    <property type="entry name" value="Cytochrome_c_Peroxidase/MauG"/>
</dbReference>
<feature type="domain" description="Cytochrome c" evidence="9">
    <location>
        <begin position="256"/>
        <end position="417"/>
    </location>
</feature>
<dbReference type="GO" id="GO:0046872">
    <property type="term" value="F:metal ion binding"/>
    <property type="evidence" value="ECO:0007669"/>
    <property type="project" value="UniProtKB-KW"/>
</dbReference>
<keyword evidence="4 8" id="KW-0732">Signal</keyword>
<dbReference type="STRING" id="1508389.SAMN05444003_2817"/>
<feature type="chain" id="PRO_5013359390" evidence="8">
    <location>
        <begin position="21"/>
        <end position="439"/>
    </location>
</feature>
<evidence type="ECO:0000259" key="9">
    <source>
        <dbReference type="PROSITE" id="PS51007"/>
    </source>
</evidence>
<proteinExistence type="predicted"/>
<keyword evidence="11" id="KW-1185">Reference proteome</keyword>
<dbReference type="Gene3D" id="1.10.760.10">
    <property type="entry name" value="Cytochrome c-like domain"/>
    <property type="match status" value="2"/>
</dbReference>
<evidence type="ECO:0000256" key="6">
    <source>
        <dbReference type="ARBA" id="ARBA00023004"/>
    </source>
</evidence>
<accession>A0A1M5S295</accession>
<keyword evidence="3 7" id="KW-0479">Metal-binding</keyword>
<gene>
    <name evidence="10" type="ORF">SAMN05444003_2817</name>
</gene>
<evidence type="ECO:0000256" key="3">
    <source>
        <dbReference type="ARBA" id="ARBA00022723"/>
    </source>
</evidence>
<dbReference type="InterPro" id="IPR009056">
    <property type="entry name" value="Cyt_c-like_dom"/>
</dbReference>
<dbReference type="GO" id="GO:0009055">
    <property type="term" value="F:electron transfer activity"/>
    <property type="evidence" value="ECO:0007669"/>
    <property type="project" value="InterPro"/>
</dbReference>
<dbReference type="AlphaFoldDB" id="A0A1M5S295"/>
<dbReference type="GO" id="GO:0020037">
    <property type="term" value="F:heme binding"/>
    <property type="evidence" value="ECO:0007669"/>
    <property type="project" value="InterPro"/>
</dbReference>
<evidence type="ECO:0000313" key="10">
    <source>
        <dbReference type="EMBL" id="SHH32565.1"/>
    </source>
</evidence>
<feature type="signal peptide" evidence="8">
    <location>
        <begin position="1"/>
        <end position="20"/>
    </location>
</feature>
<keyword evidence="5" id="KW-0560">Oxidoreductase</keyword>
<dbReference type="InterPro" id="IPR036909">
    <property type="entry name" value="Cyt_c-like_dom_sf"/>
</dbReference>
<organism evidence="10 11">
    <name type="scientific">Cognatiyoonia sediminum</name>
    <dbReference type="NCBI Taxonomy" id="1508389"/>
    <lineage>
        <taxon>Bacteria</taxon>
        <taxon>Pseudomonadati</taxon>
        <taxon>Pseudomonadota</taxon>
        <taxon>Alphaproteobacteria</taxon>
        <taxon>Rhodobacterales</taxon>
        <taxon>Paracoccaceae</taxon>
        <taxon>Cognatiyoonia</taxon>
    </lineage>
</organism>
<comment type="subcellular location">
    <subcellularLocation>
        <location evidence="1">Cell envelope</location>
    </subcellularLocation>
</comment>
<evidence type="ECO:0000313" key="11">
    <source>
        <dbReference type="Proteomes" id="UP000184074"/>
    </source>
</evidence>
<keyword evidence="10" id="KW-0575">Peroxidase</keyword>
<evidence type="ECO:0000256" key="4">
    <source>
        <dbReference type="ARBA" id="ARBA00022729"/>
    </source>
</evidence>
<evidence type="ECO:0000256" key="5">
    <source>
        <dbReference type="ARBA" id="ARBA00023002"/>
    </source>
</evidence>
<dbReference type="GO" id="GO:0004130">
    <property type="term" value="F:cytochrome-c peroxidase activity"/>
    <property type="evidence" value="ECO:0007669"/>
    <property type="project" value="TreeGrafter"/>
</dbReference>
<reference evidence="10 11" key="1">
    <citation type="submission" date="2016-11" db="EMBL/GenBank/DDBJ databases">
        <authorList>
            <person name="Jaros S."/>
            <person name="Januszkiewicz K."/>
            <person name="Wedrychowicz H."/>
        </authorList>
    </citation>
    <scope>NUCLEOTIDE SEQUENCE [LARGE SCALE GENOMIC DNA]</scope>
    <source>
        <strain evidence="10 11">DSM 28715</strain>
    </source>
</reference>
<dbReference type="InterPro" id="IPR004852">
    <property type="entry name" value="Di-haem_cyt_c_peroxidsae"/>
</dbReference>
<evidence type="ECO:0000256" key="2">
    <source>
        <dbReference type="ARBA" id="ARBA00022617"/>
    </source>
</evidence>
<dbReference type="SUPFAM" id="SSF46626">
    <property type="entry name" value="Cytochrome c"/>
    <property type="match status" value="2"/>
</dbReference>
<dbReference type="GO" id="GO:0030313">
    <property type="term" value="C:cell envelope"/>
    <property type="evidence" value="ECO:0007669"/>
    <property type="project" value="UniProtKB-SubCell"/>
</dbReference>
<evidence type="ECO:0000256" key="8">
    <source>
        <dbReference type="SAM" id="SignalP"/>
    </source>
</evidence>
<dbReference type="EMBL" id="FQXB01000005">
    <property type="protein sequence ID" value="SHH32565.1"/>
    <property type="molecule type" value="Genomic_DNA"/>
</dbReference>
<keyword evidence="2 7" id="KW-0349">Heme</keyword>
<dbReference type="PROSITE" id="PS51007">
    <property type="entry name" value="CYTC"/>
    <property type="match status" value="1"/>
</dbReference>
<protein>
    <submittedName>
        <fullName evidence="10">Cytochrome c peroxidase</fullName>
    </submittedName>
</protein>
<keyword evidence="6 7" id="KW-0408">Iron</keyword>
<dbReference type="PANTHER" id="PTHR30600:SF10">
    <property type="entry name" value="BLL6722 PROTEIN"/>
    <property type="match status" value="1"/>
</dbReference>
<name>A0A1M5S295_9RHOB</name>
<sequence length="439" mass="47259">MSIRAILPLVLIGTGMAAQAVELPAAIEDQDYRAINKDAVPLGRDLFYDPILSGNKSIACATCHHPRFATGDGVSLSFGDGGVGLGPDRVFDPDNKPEERIPRNAPALFNLGAHEFRVMFHDGRLEEDASFPGGIRTPLDSDMLQGFESVLSAQTMFPVLSRDEMAGSYGENDVAQAVRQGRITGDGGAWDILTKRVGDIPGYADLFVEVYDHVDTPDDITFADISNAIASFMEWEWRSDQSKFDAVLRGDEELAGAELRGMELFYGSANCASCHRGPFQTDHKFHAMGAPQIGPGKSATFETHYRDDGRFRVTGNESDRYAFRTPSLRNIAATGPYGHAGAHSDLAQFVSAHANPIVGLQNYDIASAILPAFDHEDATIMSDEAEVDAIAKAVSVVTIKLSPSDISDLVAFLQTLTDQNSIDGRLGVPATVPSGLPVP</sequence>
<evidence type="ECO:0000256" key="7">
    <source>
        <dbReference type="PROSITE-ProRule" id="PRU00433"/>
    </source>
</evidence>
<dbReference type="Proteomes" id="UP000184074">
    <property type="component" value="Unassembled WGS sequence"/>
</dbReference>